<evidence type="ECO:0000313" key="3">
    <source>
        <dbReference type="Proteomes" id="UP000054350"/>
    </source>
</evidence>
<evidence type="ECO:0000313" key="2">
    <source>
        <dbReference type="EMBL" id="KNE67250.1"/>
    </source>
</evidence>
<feature type="compositionally biased region" description="Low complexity" evidence="1">
    <location>
        <begin position="126"/>
        <end position="140"/>
    </location>
</feature>
<dbReference type="AlphaFoldDB" id="A0A0L0SXX7"/>
<feature type="compositionally biased region" description="Low complexity" evidence="1">
    <location>
        <begin position="150"/>
        <end position="170"/>
    </location>
</feature>
<dbReference type="VEuPathDB" id="FungiDB:AMAG_12319"/>
<dbReference type="Proteomes" id="UP000054350">
    <property type="component" value="Unassembled WGS sequence"/>
</dbReference>
<feature type="compositionally biased region" description="Polar residues" evidence="1">
    <location>
        <begin position="94"/>
        <end position="107"/>
    </location>
</feature>
<dbReference type="EMBL" id="GG745352">
    <property type="protein sequence ID" value="KNE67250.1"/>
    <property type="molecule type" value="Genomic_DNA"/>
</dbReference>
<feature type="compositionally biased region" description="Low complexity" evidence="1">
    <location>
        <begin position="226"/>
        <end position="256"/>
    </location>
</feature>
<reference evidence="2 3" key="1">
    <citation type="submission" date="2009-11" db="EMBL/GenBank/DDBJ databases">
        <title>Annotation of Allomyces macrogynus ATCC 38327.</title>
        <authorList>
            <consortium name="The Broad Institute Genome Sequencing Platform"/>
            <person name="Russ C."/>
            <person name="Cuomo C."/>
            <person name="Burger G."/>
            <person name="Gray M.W."/>
            <person name="Holland P.W.H."/>
            <person name="King N."/>
            <person name="Lang F.B.F."/>
            <person name="Roger A.J."/>
            <person name="Ruiz-Trillo I."/>
            <person name="Young S.K."/>
            <person name="Zeng Q."/>
            <person name="Gargeya S."/>
            <person name="Fitzgerald M."/>
            <person name="Haas B."/>
            <person name="Abouelleil A."/>
            <person name="Alvarado L."/>
            <person name="Arachchi H.M."/>
            <person name="Berlin A."/>
            <person name="Chapman S.B."/>
            <person name="Gearin G."/>
            <person name="Goldberg J."/>
            <person name="Griggs A."/>
            <person name="Gujja S."/>
            <person name="Hansen M."/>
            <person name="Heiman D."/>
            <person name="Howarth C."/>
            <person name="Larimer J."/>
            <person name="Lui A."/>
            <person name="MacDonald P.J.P."/>
            <person name="McCowen C."/>
            <person name="Montmayeur A."/>
            <person name="Murphy C."/>
            <person name="Neiman D."/>
            <person name="Pearson M."/>
            <person name="Priest M."/>
            <person name="Roberts A."/>
            <person name="Saif S."/>
            <person name="Shea T."/>
            <person name="Sisk P."/>
            <person name="Stolte C."/>
            <person name="Sykes S."/>
            <person name="Wortman J."/>
            <person name="Nusbaum C."/>
            <person name="Birren B."/>
        </authorList>
    </citation>
    <scope>NUCLEOTIDE SEQUENCE [LARGE SCALE GENOMIC DNA]</scope>
    <source>
        <strain evidence="2 3">ATCC 38327</strain>
    </source>
</reference>
<organism evidence="2 3">
    <name type="scientific">Allomyces macrogynus (strain ATCC 38327)</name>
    <name type="common">Allomyces javanicus var. macrogynus</name>
    <dbReference type="NCBI Taxonomy" id="578462"/>
    <lineage>
        <taxon>Eukaryota</taxon>
        <taxon>Fungi</taxon>
        <taxon>Fungi incertae sedis</taxon>
        <taxon>Blastocladiomycota</taxon>
        <taxon>Blastocladiomycetes</taxon>
        <taxon>Blastocladiales</taxon>
        <taxon>Blastocladiaceae</taxon>
        <taxon>Allomyces</taxon>
    </lineage>
</organism>
<feature type="compositionally biased region" description="Low complexity" evidence="1">
    <location>
        <begin position="310"/>
        <end position="321"/>
    </location>
</feature>
<feature type="region of interest" description="Disordered" evidence="1">
    <location>
        <begin position="291"/>
        <end position="338"/>
    </location>
</feature>
<name>A0A0L0SXX7_ALLM3</name>
<reference evidence="3" key="2">
    <citation type="submission" date="2009-11" db="EMBL/GenBank/DDBJ databases">
        <title>The Genome Sequence of Allomyces macrogynus strain ATCC 38327.</title>
        <authorList>
            <consortium name="The Broad Institute Genome Sequencing Platform"/>
            <person name="Russ C."/>
            <person name="Cuomo C."/>
            <person name="Shea T."/>
            <person name="Young S.K."/>
            <person name="Zeng Q."/>
            <person name="Koehrsen M."/>
            <person name="Haas B."/>
            <person name="Borodovsky M."/>
            <person name="Guigo R."/>
            <person name="Alvarado L."/>
            <person name="Berlin A."/>
            <person name="Borenstein D."/>
            <person name="Chen Z."/>
            <person name="Engels R."/>
            <person name="Freedman E."/>
            <person name="Gellesch M."/>
            <person name="Goldberg J."/>
            <person name="Griggs A."/>
            <person name="Gujja S."/>
            <person name="Heiman D."/>
            <person name="Hepburn T."/>
            <person name="Howarth C."/>
            <person name="Jen D."/>
            <person name="Larson L."/>
            <person name="Lewis B."/>
            <person name="Mehta T."/>
            <person name="Park D."/>
            <person name="Pearson M."/>
            <person name="Roberts A."/>
            <person name="Saif S."/>
            <person name="Shenoy N."/>
            <person name="Sisk P."/>
            <person name="Stolte C."/>
            <person name="Sykes S."/>
            <person name="Walk T."/>
            <person name="White J."/>
            <person name="Yandava C."/>
            <person name="Burger G."/>
            <person name="Gray M.W."/>
            <person name="Holland P.W.H."/>
            <person name="King N."/>
            <person name="Lang F.B.F."/>
            <person name="Roger A.J."/>
            <person name="Ruiz-Trillo I."/>
            <person name="Lander E."/>
            <person name="Nusbaum C."/>
        </authorList>
    </citation>
    <scope>NUCLEOTIDE SEQUENCE [LARGE SCALE GENOMIC DNA]</scope>
    <source>
        <strain evidence="3">ATCC 38327</strain>
    </source>
</reference>
<evidence type="ECO:0000256" key="1">
    <source>
        <dbReference type="SAM" id="MobiDB-lite"/>
    </source>
</evidence>
<sequence>MVTSALAAPHRSLRLDAVADGRVLAPPPPTHVSIPAPLVSPLMAVAALSPPMAGAGRVKSVIALVPRGDGKPLPPPPLTQSADQMFIRAPPRRVSSTPAGTPASSRAASPVLTPRPTARALTVPMRSASPDSARSRSPSPVFMRRHRTASHVSAATSSVAPATGSPSSSSGSGGGNTSLSKEVKSAVGKFKSMFRKDKSGSKSPTSSAVSPALTPQLAPAPNSNASGSSPSVRGSPSVRSVRGSPGGRSSTTSPTVKGSPTLSTISTLALDPAMEARYPALAELASEYMAGGGAATDKDDRGTARRRGTLRAMPRASAMSADSDDDMAAGGRDRAGTQ</sequence>
<feature type="region of interest" description="Disordered" evidence="1">
    <location>
        <begin position="92"/>
        <end position="263"/>
    </location>
</feature>
<gene>
    <name evidence="2" type="ORF">AMAG_12319</name>
</gene>
<proteinExistence type="predicted"/>
<keyword evidence="3" id="KW-1185">Reference proteome</keyword>
<protein>
    <submittedName>
        <fullName evidence="2">Uncharacterized protein</fullName>
    </submittedName>
</protein>
<accession>A0A0L0SXX7</accession>